<evidence type="ECO:0000313" key="2">
    <source>
        <dbReference type="EMBL" id="ASW43528.1"/>
    </source>
</evidence>
<reference evidence="2 3" key="1">
    <citation type="submission" date="2016-08" db="EMBL/GenBank/DDBJ databases">
        <title>Complete Genome Sequence Of The Indigo Reducing Clostridium isatidis DSM15098.</title>
        <authorList>
            <person name="Little G.T."/>
            <person name="Minton N.P."/>
        </authorList>
    </citation>
    <scope>NUCLEOTIDE SEQUENCE [LARGE SCALE GENOMIC DNA]</scope>
    <source>
        <strain evidence="2 3">DSM 15098</strain>
    </source>
</reference>
<keyword evidence="3" id="KW-1185">Reference proteome</keyword>
<gene>
    <name evidence="2" type="ORF">BEN51_08545</name>
</gene>
<dbReference type="RefSeq" id="WP_119865662.1">
    <property type="nucleotide sequence ID" value="NZ_CP016786.1"/>
</dbReference>
<sequence>MAGIYNIGNVYNSNNKKVSSKLSFDVGDKFSGKIVKVGEGNEVLIKLLDGWQFLAELDENITAMLDVLQKFEVEGFENGKLKLKLINKESEGEGLAQKDLTELVAKGSYSKNDKLLLESMLKFNIPLTKKNIKDIQGIIQFLDRINNNPEEIDKFIQNYLLGKGISEGSEKGEKIFNLLKNFLQEFKNLSKEDILLFLENNIEFNKENIEAYNNLFKGNSKLPELLSSFSDIINNEQDDSGVNKTLLSEDINNFEEEMLPKDIAPNKSQDGSIESKIANKTYHKNDVSNAKISMLSLLKSLSGQSEEIINTTLKDIIINKRLSFTSNEFERVLNEINKLDAKEFINNLIKTMNDFEEIGPRGLVDDFSNYVNKRNYEVSGFKSYLDFTKTELEFALSKELGSRIELMNDEFTKLKDAINLKYQSLLEENLIYTENKEAENSEIANIQNENYIETNENAINNKEIINNKNVSNDNINKENNINEALNKDILDKEIIKGNLTSKEQVEVSISKAGEENKSIIKEALSILKSEGQLTEKVIDIIKNNFNEIKLFNKFSEEYYYGQFPVTVKDNEYPCKIIVKDNRKKGKKIDSKNVKMIITIDTKNLGTIDSYVMVKDKNININLKCDEDSVKIINMSKIILERNIENMGFNVNINVSKKEKEVSLTTCRDFFNTGVSLRLDRKV</sequence>
<evidence type="ECO:0000313" key="3">
    <source>
        <dbReference type="Proteomes" id="UP000264883"/>
    </source>
</evidence>
<dbReference type="OrthoDB" id="1936401at2"/>
<name>A0A343JDC0_9CLOT</name>
<accession>A0A343JDC0</accession>
<protein>
    <recommendedName>
        <fullName evidence="4">Flagellar hook-length control protein-like C-terminal domain-containing protein</fullName>
    </recommendedName>
</protein>
<dbReference type="AlphaFoldDB" id="A0A343JDC0"/>
<evidence type="ECO:0000256" key="1">
    <source>
        <dbReference type="SAM" id="Coils"/>
    </source>
</evidence>
<dbReference type="EMBL" id="CP016786">
    <property type="protein sequence ID" value="ASW43528.1"/>
    <property type="molecule type" value="Genomic_DNA"/>
</dbReference>
<organism evidence="2 3">
    <name type="scientific">Clostridium isatidis</name>
    <dbReference type="NCBI Taxonomy" id="182773"/>
    <lineage>
        <taxon>Bacteria</taxon>
        <taxon>Bacillati</taxon>
        <taxon>Bacillota</taxon>
        <taxon>Clostridia</taxon>
        <taxon>Eubacteriales</taxon>
        <taxon>Clostridiaceae</taxon>
        <taxon>Clostridium</taxon>
    </lineage>
</organism>
<feature type="coiled-coil region" evidence="1">
    <location>
        <begin position="448"/>
        <end position="487"/>
    </location>
</feature>
<keyword evidence="1" id="KW-0175">Coiled coil</keyword>
<dbReference type="KEGG" id="cia:BEN51_08545"/>
<proteinExistence type="predicted"/>
<dbReference type="Proteomes" id="UP000264883">
    <property type="component" value="Chromosome"/>
</dbReference>
<evidence type="ECO:0008006" key="4">
    <source>
        <dbReference type="Google" id="ProtNLM"/>
    </source>
</evidence>